<dbReference type="EMBL" id="LT855380">
    <property type="protein sequence ID" value="SMS12800.1"/>
    <property type="molecule type" value="Genomic_DNA"/>
</dbReference>
<organism evidence="2 3">
    <name type="scientific">Pseudomonas viridiflava</name>
    <name type="common">Phytomonas viridiflava</name>
    <dbReference type="NCBI Taxonomy" id="33069"/>
    <lineage>
        <taxon>Bacteria</taxon>
        <taxon>Pseudomonadati</taxon>
        <taxon>Pseudomonadota</taxon>
        <taxon>Gammaproteobacteria</taxon>
        <taxon>Pseudomonadales</taxon>
        <taxon>Pseudomonadaceae</taxon>
        <taxon>Pseudomonas</taxon>
    </lineage>
</organism>
<evidence type="ECO:0000313" key="3">
    <source>
        <dbReference type="Proteomes" id="UP000196842"/>
    </source>
</evidence>
<dbReference type="KEGG" id="pvd:CFBP1590__5214"/>
<dbReference type="AlphaFoldDB" id="A0A1Y6JUJ5"/>
<dbReference type="InterPro" id="IPR041578">
    <property type="entry name" value="PIN_8"/>
</dbReference>
<dbReference type="Pfam" id="PF18476">
    <property type="entry name" value="PIN_8"/>
    <property type="match status" value="1"/>
</dbReference>
<gene>
    <name evidence="2" type="ORF">CFBP1590__5214</name>
</gene>
<accession>A0A1Y6JUJ5</accession>
<name>A0A1Y6JUJ5_PSEVI</name>
<feature type="domain" description="PIN like" evidence="1">
    <location>
        <begin position="24"/>
        <end position="261"/>
    </location>
</feature>
<evidence type="ECO:0000259" key="1">
    <source>
        <dbReference type="Pfam" id="PF18476"/>
    </source>
</evidence>
<dbReference type="RefSeq" id="WP_088236237.1">
    <property type="nucleotide sequence ID" value="NZ_LT855380.1"/>
</dbReference>
<dbReference type="Proteomes" id="UP000196842">
    <property type="component" value="Chromosome I"/>
</dbReference>
<evidence type="ECO:0000313" key="2">
    <source>
        <dbReference type="EMBL" id="SMS12800.1"/>
    </source>
</evidence>
<proteinExistence type="predicted"/>
<sequence>MKNSFNGYYPPTPEQYEILWNEALFVLDTNVLLNLYRLPTLARDELLEVLRLLENRLWIPHQVGLEFQRGRLNVIANERKSTEDALGAAQNIVGQVKQKVEGLQIDKRGLGIESQPLLDQLEKSNQELINAIKAIHTAQIDVSSTDSVRNALDSLLADKVGAAPKSQTELDKIIEKGEERFADKIPPGFADADKDKNPNDATFIFDHIKYKKKFGDLILWKQLLSHVKEFRIKTVLFITADRKDDWWWKEQGKTIGPHPELIREIQREGGVELFWMYSSIQFVEQANKYSHAKISTESVAEIQQVAKAQLPEKMYPSDFINDLGGAPTHLESIKTYKKRPNFWKNKIILEWLERQFPSSKHLLTGYTDFDVYTPLGTEGHVITQALINDNVTIFHMSTRVAEALNHLALGNITSLSLIIPITPQQFMQINNGDNYEILRKNAHQIMARTNITSFYIGILQQGEFQLCIFEDKDYFSTLEQED</sequence>
<protein>
    <recommendedName>
        <fullName evidence="1">PIN like domain-containing protein</fullName>
    </recommendedName>
</protein>
<reference evidence="2 3" key="1">
    <citation type="submission" date="2017-05" db="EMBL/GenBank/DDBJ databases">
        <authorList>
            <person name="Song R."/>
            <person name="Chenine A.L."/>
            <person name="Ruprecht R.M."/>
        </authorList>
    </citation>
    <scope>NUCLEOTIDE SEQUENCE [LARGE SCALE GENOMIC DNA]</scope>
    <source>
        <strain evidence="2 3">CFBP 1590</strain>
    </source>
</reference>
<dbReference type="GeneID" id="47766856"/>